<dbReference type="Proteomes" id="UP000075840">
    <property type="component" value="Unassembled WGS sequence"/>
</dbReference>
<evidence type="ECO:0000313" key="11">
    <source>
        <dbReference type="Proteomes" id="UP000075840"/>
    </source>
</evidence>
<dbReference type="VEuPathDB" id="VectorBase:AARA015856"/>
<evidence type="ECO:0000256" key="5">
    <source>
        <dbReference type="ARBA" id="ARBA00022725"/>
    </source>
</evidence>
<protein>
    <submittedName>
        <fullName evidence="10">Uncharacterized protein</fullName>
    </submittedName>
</protein>
<reference evidence="10" key="1">
    <citation type="submission" date="2022-08" db="UniProtKB">
        <authorList>
            <consortium name="EnsemblMetazoa"/>
        </authorList>
    </citation>
    <scope>IDENTIFICATION</scope>
    <source>
        <strain evidence="10">Dongola</strain>
    </source>
</reference>
<keyword evidence="3" id="KW-0716">Sensory transduction</keyword>
<keyword evidence="5" id="KW-0552">Olfaction</keyword>
<evidence type="ECO:0000313" key="10">
    <source>
        <dbReference type="EnsemblMetazoa" id="AARA015856-PA"/>
    </source>
</evidence>
<evidence type="ECO:0000256" key="4">
    <source>
        <dbReference type="ARBA" id="ARBA00022692"/>
    </source>
</evidence>
<organism evidence="10 11">
    <name type="scientific">Anopheles arabiensis</name>
    <name type="common">Mosquito</name>
    <dbReference type="NCBI Taxonomy" id="7173"/>
    <lineage>
        <taxon>Eukaryota</taxon>
        <taxon>Metazoa</taxon>
        <taxon>Ecdysozoa</taxon>
        <taxon>Arthropoda</taxon>
        <taxon>Hexapoda</taxon>
        <taxon>Insecta</taxon>
        <taxon>Pterygota</taxon>
        <taxon>Neoptera</taxon>
        <taxon>Endopterygota</taxon>
        <taxon>Diptera</taxon>
        <taxon>Nematocera</taxon>
        <taxon>Culicoidea</taxon>
        <taxon>Culicidae</taxon>
        <taxon>Anophelinae</taxon>
        <taxon>Anopheles</taxon>
    </lineage>
</organism>
<keyword evidence="11" id="KW-1185">Reference proteome</keyword>
<dbReference type="EMBL" id="APCN01002437">
    <property type="status" value="NOT_ANNOTATED_CDS"/>
    <property type="molecule type" value="Genomic_DNA"/>
</dbReference>
<dbReference type="GO" id="GO:0007165">
    <property type="term" value="P:signal transduction"/>
    <property type="evidence" value="ECO:0007669"/>
    <property type="project" value="UniProtKB-KW"/>
</dbReference>
<evidence type="ECO:0000256" key="8">
    <source>
        <dbReference type="ARBA" id="ARBA00023170"/>
    </source>
</evidence>
<dbReference type="GO" id="GO:0005886">
    <property type="term" value="C:plasma membrane"/>
    <property type="evidence" value="ECO:0007669"/>
    <property type="project" value="UniProtKB-SubCell"/>
</dbReference>
<keyword evidence="9" id="KW-0807">Transducer</keyword>
<evidence type="ECO:0000256" key="7">
    <source>
        <dbReference type="ARBA" id="ARBA00023136"/>
    </source>
</evidence>
<keyword evidence="6" id="KW-1133">Transmembrane helix</keyword>
<keyword evidence="7" id="KW-0472">Membrane</keyword>
<dbReference type="EnsemblMetazoa" id="AARA015856-RA">
    <property type="protein sequence ID" value="AARA015856-PA"/>
    <property type="gene ID" value="AARA015856"/>
</dbReference>
<evidence type="ECO:0000256" key="3">
    <source>
        <dbReference type="ARBA" id="ARBA00022606"/>
    </source>
</evidence>
<keyword evidence="8" id="KW-0675">Receptor</keyword>
<evidence type="ECO:0000256" key="2">
    <source>
        <dbReference type="ARBA" id="ARBA00022475"/>
    </source>
</evidence>
<dbReference type="InterPro" id="IPR004117">
    <property type="entry name" value="7tm6_olfct_rcpt"/>
</dbReference>
<name>A0A182IIS7_ANOAR</name>
<evidence type="ECO:0000256" key="1">
    <source>
        <dbReference type="ARBA" id="ARBA00004651"/>
    </source>
</evidence>
<comment type="subcellular location">
    <subcellularLocation>
        <location evidence="1">Cell membrane</location>
        <topology evidence="1">Multi-pass membrane protein</topology>
    </subcellularLocation>
</comment>
<evidence type="ECO:0000256" key="9">
    <source>
        <dbReference type="ARBA" id="ARBA00023224"/>
    </source>
</evidence>
<dbReference type="GO" id="GO:0004984">
    <property type="term" value="F:olfactory receptor activity"/>
    <property type="evidence" value="ECO:0007669"/>
    <property type="project" value="InterPro"/>
</dbReference>
<keyword evidence="4" id="KW-0812">Transmembrane</keyword>
<dbReference type="Pfam" id="PF02949">
    <property type="entry name" value="7tm_6"/>
    <property type="match status" value="1"/>
</dbReference>
<evidence type="ECO:0000256" key="6">
    <source>
        <dbReference type="ARBA" id="ARBA00022989"/>
    </source>
</evidence>
<sequence length="418" mass="49294">MFHPSRWMAKCRVWYAATFKFSADADYFFLVQPLCRSLQLFGNPVRCLQEFGTVRGLFVQLCRFLFLLPYASFALKSYWQLNHPLDTNNSILTYGSFVIYMLWAILIWVLNHYEHEMCELRLFFKNPTYQEQSDWAHRIRAGNYRRWNWMILMFYLFNVINVSIFTLTNAHNRQFHFQTRGEVVGPLYFQIIVEIFTGYLSLGYFVPSCITLMTLQLFRTEMHILTTTLKQAANEEQQQQQHQHAVDIRCAYRSFCKQFYANIRRHTELLQSIATFCKVFSPISVVLYYGALITITCTCFYVMKHDVSTTTVCYAGFAVYMLFNTLLFCKSIDSVNDLHTEVGYIMYSEYWPATLQYADQGLSTETLRPLRRSILIVLQQTLRPLRFGYGVSGSLSMQRFGEFMQQIYSLIMFLAQLN</sequence>
<keyword evidence="2" id="KW-1003">Cell membrane</keyword>
<accession>A0A182IIS7</accession>
<dbReference type="AlphaFoldDB" id="A0A182IIS7"/>
<proteinExistence type="predicted"/>
<dbReference type="PANTHER" id="PTHR21137">
    <property type="entry name" value="ODORANT RECEPTOR"/>
    <property type="match status" value="1"/>
</dbReference>
<dbReference type="PANTHER" id="PTHR21137:SF35">
    <property type="entry name" value="ODORANT RECEPTOR 19A-RELATED"/>
    <property type="match status" value="1"/>
</dbReference>
<dbReference type="VEuPathDB" id="VectorBase:AARA21_012650"/>
<dbReference type="GO" id="GO:0005549">
    <property type="term" value="F:odorant binding"/>
    <property type="evidence" value="ECO:0007669"/>
    <property type="project" value="InterPro"/>
</dbReference>